<feature type="domain" description="PurM-like N-terminal" evidence="9">
    <location>
        <begin position="683"/>
        <end position="778"/>
    </location>
</feature>
<dbReference type="Gene3D" id="3.30.1280.10">
    <property type="entry name" value="Phosphoribosylformylglycinamidine synthase subunit PurS"/>
    <property type="match status" value="1"/>
</dbReference>
<feature type="domain" description="PurM-like C-terminal" evidence="10">
    <location>
        <begin position="438"/>
        <end position="591"/>
    </location>
</feature>
<keyword evidence="6 8" id="KW-0067">ATP-binding</keyword>
<name>A0A1F6Y500_9BACT</name>
<evidence type="ECO:0000313" key="12">
    <source>
        <dbReference type="EMBL" id="OGJ01447.1"/>
    </source>
</evidence>
<feature type="binding site" evidence="8">
    <location>
        <position position="331"/>
    </location>
    <ligand>
        <name>Mg(2+)</name>
        <dbReference type="ChEBI" id="CHEBI:18420"/>
        <label>2</label>
    </ligand>
</feature>
<comment type="pathway">
    <text evidence="8">Purine metabolism; IMP biosynthesis via de novo pathway; 5-amino-1-(5-phospho-D-ribosyl)imidazole from N(2)-formyl-N(1)-(5-phospho-D-ribosyl)glycinamide: step 1/2.</text>
</comment>
<dbReference type="InterPro" id="IPR016188">
    <property type="entry name" value="PurM-like_N"/>
</dbReference>
<feature type="binding site" evidence="8">
    <location>
        <position position="504"/>
    </location>
    <ligand>
        <name>Mg(2+)</name>
        <dbReference type="ChEBI" id="CHEBI:18420"/>
        <label>2</label>
    </ligand>
</feature>
<dbReference type="GO" id="GO:0004642">
    <property type="term" value="F:phosphoribosylformylglycinamidine synthase activity"/>
    <property type="evidence" value="ECO:0007669"/>
    <property type="project" value="UniProtKB-UniRule"/>
</dbReference>
<feature type="binding site" evidence="8">
    <location>
        <position position="305"/>
    </location>
    <ligand>
        <name>ATP</name>
        <dbReference type="ChEBI" id="CHEBI:30616"/>
    </ligand>
</feature>
<evidence type="ECO:0000259" key="9">
    <source>
        <dbReference type="Pfam" id="PF00586"/>
    </source>
</evidence>
<evidence type="ECO:0000256" key="3">
    <source>
        <dbReference type="ARBA" id="ARBA00022723"/>
    </source>
</evidence>
<evidence type="ECO:0000256" key="7">
    <source>
        <dbReference type="ARBA" id="ARBA00022842"/>
    </source>
</evidence>
<gene>
    <name evidence="8" type="primary">purL</name>
    <name evidence="12" type="ORF">A3G98_00850</name>
</gene>
<dbReference type="Pfam" id="PF02769">
    <property type="entry name" value="AIRS_C"/>
    <property type="match status" value="2"/>
</dbReference>
<dbReference type="GO" id="GO:0006189">
    <property type="term" value="P:'de novo' IMP biosynthetic process"/>
    <property type="evidence" value="ECO:0007669"/>
    <property type="project" value="UniProtKB-UniRule"/>
</dbReference>
<dbReference type="InterPro" id="IPR036921">
    <property type="entry name" value="PurM-like_N_sf"/>
</dbReference>
<keyword evidence="7 8" id="KW-0460">Magnesium</keyword>
<feature type="binding site" evidence="8">
    <location>
        <position position="475"/>
    </location>
    <ligand>
        <name>substrate</name>
    </ligand>
</feature>
<dbReference type="InterPro" id="IPR010918">
    <property type="entry name" value="PurM-like_C_dom"/>
</dbReference>
<evidence type="ECO:0000313" key="13">
    <source>
        <dbReference type="Proteomes" id="UP000178661"/>
    </source>
</evidence>
<dbReference type="EC" id="6.3.5.3" evidence="8"/>
<dbReference type="PANTHER" id="PTHR43555">
    <property type="entry name" value="PHOSPHORIBOSYLFORMYLGLYCINAMIDINE SYNTHASE SUBUNIT PURL"/>
    <property type="match status" value="1"/>
</dbReference>
<dbReference type="InterPro" id="IPR010074">
    <property type="entry name" value="PRibForGlyAmidine_synth_PurL"/>
</dbReference>
<feature type="domain" description="PurM-like N-terminal" evidence="9">
    <location>
        <begin position="289"/>
        <end position="423"/>
    </location>
</feature>
<evidence type="ECO:0000256" key="5">
    <source>
        <dbReference type="ARBA" id="ARBA00022755"/>
    </source>
</evidence>
<dbReference type="Pfam" id="PF00586">
    <property type="entry name" value="AIRS"/>
    <property type="match status" value="2"/>
</dbReference>
<dbReference type="CDD" id="cd02203">
    <property type="entry name" value="PurL_repeat1"/>
    <property type="match status" value="1"/>
</dbReference>
<keyword evidence="4 8" id="KW-0547">Nucleotide-binding</keyword>
<keyword evidence="2 8" id="KW-0436">Ligase</keyword>
<dbReference type="Gene3D" id="1.10.8.750">
    <property type="entry name" value="Phosphoribosylformylglycinamidine synthase, linker domain"/>
    <property type="match status" value="1"/>
</dbReference>
<feature type="active site" evidence="8">
    <location>
        <position position="244"/>
    </location>
</feature>
<feature type="active site" description="Proton acceptor" evidence="8">
    <location>
        <position position="309"/>
    </location>
</feature>
<feature type="domain" description="Phosphoribosylformylglycinamidine synthase linker" evidence="11">
    <location>
        <begin position="207"/>
        <end position="247"/>
    </location>
</feature>
<dbReference type="HAMAP" id="MF_00420">
    <property type="entry name" value="PurL_2"/>
    <property type="match status" value="1"/>
</dbReference>
<accession>A0A1F6Y500</accession>
<feature type="binding site" evidence="8">
    <location>
        <position position="778"/>
    </location>
    <ligand>
        <name>substrate</name>
    </ligand>
</feature>
<feature type="binding site" evidence="8">
    <location>
        <position position="738"/>
    </location>
    <ligand>
        <name>ATP</name>
        <dbReference type="ChEBI" id="CHEBI:30616"/>
    </ligand>
</feature>
<dbReference type="Pfam" id="PF18072">
    <property type="entry name" value="FGAR-AT_linker"/>
    <property type="match status" value="1"/>
</dbReference>
<dbReference type="InterPro" id="IPR036604">
    <property type="entry name" value="PurS-like_sf"/>
</dbReference>
<comment type="subunit">
    <text evidence="8">Monomer. Part of the FGAM synthase complex composed of 1 PurL, 1 PurQ and 2 PurS subunits.</text>
</comment>
<comment type="function">
    <text evidence="8">Part of the phosphoribosylformylglycinamidine synthase complex involved in the purines biosynthetic pathway. Catalyzes the ATP-dependent conversion of formylglycinamide ribonucleotide (FGAR) and glutamine to yield formylglycinamidine ribonucleotide (FGAM) and glutamate. The FGAM synthase complex is composed of three subunits. PurQ produces an ammonia molecule by converting glutamine to glutamate. PurL transfers the ammonia molecule to FGAR to form FGAM in an ATP-dependent manner. PurS interacts with PurQ and PurL and is thought to assist in the transfer of the ammonia molecule from PurQ to PurL.</text>
</comment>
<dbReference type="Gene3D" id="3.30.1330.10">
    <property type="entry name" value="PurM-like, N-terminal domain"/>
    <property type="match status" value="2"/>
</dbReference>
<dbReference type="EMBL" id="MFVR01000020">
    <property type="protein sequence ID" value="OGJ01447.1"/>
    <property type="molecule type" value="Genomic_DNA"/>
</dbReference>
<organism evidence="12 13">
    <name type="scientific">Candidatus Nomurabacteria bacterium RIFCSPLOWO2_12_FULL_37_8</name>
    <dbReference type="NCBI Taxonomy" id="1801793"/>
    <lineage>
        <taxon>Bacteria</taxon>
        <taxon>Candidatus Nomuraibacteriota</taxon>
    </lineage>
</organism>
<feature type="binding site" evidence="8">
    <location>
        <position position="775"/>
    </location>
    <ligand>
        <name>ATP</name>
        <dbReference type="ChEBI" id="CHEBI:30616"/>
    </ligand>
</feature>
<dbReference type="CDD" id="cd02204">
    <property type="entry name" value="PurL_repeat2"/>
    <property type="match status" value="1"/>
</dbReference>
<evidence type="ECO:0000256" key="4">
    <source>
        <dbReference type="ARBA" id="ARBA00022741"/>
    </source>
</evidence>
<feature type="binding site" evidence="8">
    <location>
        <begin position="547"/>
        <end position="549"/>
    </location>
    <ligand>
        <name>substrate</name>
    </ligand>
</feature>
<evidence type="ECO:0000256" key="2">
    <source>
        <dbReference type="ARBA" id="ARBA00022598"/>
    </source>
</evidence>
<reference evidence="12 13" key="1">
    <citation type="journal article" date="2016" name="Nat. Commun.">
        <title>Thousands of microbial genomes shed light on interconnected biogeochemical processes in an aquifer system.</title>
        <authorList>
            <person name="Anantharaman K."/>
            <person name="Brown C.T."/>
            <person name="Hug L.A."/>
            <person name="Sharon I."/>
            <person name="Castelle C.J."/>
            <person name="Probst A.J."/>
            <person name="Thomas B.C."/>
            <person name="Singh A."/>
            <person name="Wilkins M.J."/>
            <person name="Karaoz U."/>
            <person name="Brodie E.L."/>
            <person name="Williams K.H."/>
            <person name="Hubbard S.S."/>
            <person name="Banfield J.F."/>
        </authorList>
    </citation>
    <scope>NUCLEOTIDE SEQUENCE [LARGE SCALE GENOMIC DNA]</scope>
</reference>
<evidence type="ECO:0000256" key="1">
    <source>
        <dbReference type="ARBA" id="ARBA00022490"/>
    </source>
</evidence>
<dbReference type="InterPro" id="IPR036676">
    <property type="entry name" value="PurM-like_C_sf"/>
</dbReference>
<evidence type="ECO:0000259" key="11">
    <source>
        <dbReference type="Pfam" id="PF18072"/>
    </source>
</evidence>
<dbReference type="UniPathway" id="UPA00074">
    <property type="reaction ID" value="UER00128"/>
</dbReference>
<dbReference type="SUPFAM" id="SSF55326">
    <property type="entry name" value="PurM N-terminal domain-like"/>
    <property type="match status" value="2"/>
</dbReference>
<sequence length="991" mass="108558">MISRIYISPKGIDTRGKLCIKSFTELGLSEKVGDVYIIESYLVEYKFSSDKFLKVAQALTNPILEKFSINSIPKLLNFNYIIEIGFKPGVTDNVGHTTEETICDLFHLKNKSDIAVFTSKVFLISGSINLNDAEKIASSLHNPLIERSYIVSWKDLKKQKGLPSKIPGVVLKKTTPVINVSLQVPDEELIKIGKEGIMDETGVRRGPLALDLSSMKVIKEYFEKLKRNPTDIEIESLAQTWSEHCKHTIFANPIDDIKDGLYKTYIKGATNLIRKQKGKKDFCVSVFSDNAGGIIFDKDYLITHKVETHNSPSALDPFGGAITGIVGVNRDTIGFGLGAKPVANAYGFCFGYPDDKRKLFKNKDKNGNLSQQMLSPKRIMEGVIKGINVGGNCSGIPTLNGFVKYDDRYRGKPLVFAGTVGLIPRKTGDRFLHEKKAKVGDYIVVVGGRVGLDGVHGATFSSVALDSNSPATAVQIGDPITQKKLSDAIVKEARDMNLYNSITDNGAGGISCSVAEMAKECGGAKVLLEKVPLKYLGLRPWEIWISESQERMTLAVPPSKWKIFKNLMESRGVEATVIGDFTNSGKCIVQYKGKKIMDVGMEFLHNGLPKQHLISAPYKITTPEPLLNKEGENFFTRDLENLLAQKNISGFSFISEQYDHEVQASSVLKPLSGSGLINTDSQVFRPVLSSNKGVVLSSALYPSYGNINTYDMAACAIDTVVRNTVASGGSLSHLAILDNFCWCSSYDQRRLAQLVDAVKACYDLAVGYGTPFISGKDSMFNDFRGYDEKGNPVSISIPPTLLISSIGVMKNLNKTVSPEFKNSGDIIYLLGETKDELGGGEYFKLFKYVGNSVPQVDINKNLKTYRALEQAIEQELLASSLSITSGGLGIALAKATVGGMLGCNISVRSMPGAPKSADVKLFSESQGRILVSVAPKNRVPFEKIMKKISYAKIGRVMKSGKVVVLDGKNKIINTDVKKLYSIYHKFSNSQK</sequence>
<dbReference type="AlphaFoldDB" id="A0A1F6Y500"/>
<feature type="binding site" evidence="8">
    <location>
        <position position="330"/>
    </location>
    <ligand>
        <name>substrate</name>
    </ligand>
</feature>
<evidence type="ECO:0000256" key="8">
    <source>
        <dbReference type="HAMAP-Rule" id="MF_00420"/>
    </source>
</evidence>
<comment type="caution">
    <text evidence="12">The sequence shown here is derived from an EMBL/GenBank/DDBJ whole genome shotgun (WGS) entry which is preliminary data.</text>
</comment>
<dbReference type="PANTHER" id="PTHR43555:SF1">
    <property type="entry name" value="PHOSPHORIBOSYLFORMYLGLYCINAMIDINE SYNTHASE SUBUNIT PURL"/>
    <property type="match status" value="1"/>
</dbReference>
<keyword evidence="1 8" id="KW-0963">Cytoplasm</keyword>
<dbReference type="Proteomes" id="UP000178661">
    <property type="component" value="Unassembled WGS sequence"/>
</dbReference>
<dbReference type="GO" id="GO:0005737">
    <property type="term" value="C:cytoplasm"/>
    <property type="evidence" value="ECO:0007669"/>
    <property type="project" value="UniProtKB-SubCell"/>
</dbReference>
<dbReference type="InterPro" id="IPR041609">
    <property type="entry name" value="PurL_linker"/>
</dbReference>
<comment type="catalytic activity">
    <reaction evidence="8">
        <text>N(2)-formyl-N(1)-(5-phospho-beta-D-ribosyl)glycinamide + L-glutamine + ATP + H2O = 2-formamido-N(1)-(5-O-phospho-beta-D-ribosyl)acetamidine + L-glutamate + ADP + phosphate + H(+)</text>
        <dbReference type="Rhea" id="RHEA:17129"/>
        <dbReference type="ChEBI" id="CHEBI:15377"/>
        <dbReference type="ChEBI" id="CHEBI:15378"/>
        <dbReference type="ChEBI" id="CHEBI:29985"/>
        <dbReference type="ChEBI" id="CHEBI:30616"/>
        <dbReference type="ChEBI" id="CHEBI:43474"/>
        <dbReference type="ChEBI" id="CHEBI:58359"/>
        <dbReference type="ChEBI" id="CHEBI:147286"/>
        <dbReference type="ChEBI" id="CHEBI:147287"/>
        <dbReference type="ChEBI" id="CHEBI:456216"/>
        <dbReference type="EC" id="6.3.5.3"/>
    </reaction>
</comment>
<dbReference type="GO" id="GO:0005524">
    <property type="term" value="F:ATP binding"/>
    <property type="evidence" value="ECO:0007669"/>
    <property type="project" value="UniProtKB-UniRule"/>
</dbReference>
<evidence type="ECO:0000259" key="10">
    <source>
        <dbReference type="Pfam" id="PF02769"/>
    </source>
</evidence>
<feature type="domain" description="PurM-like C-terminal" evidence="10">
    <location>
        <begin position="823"/>
        <end position="964"/>
    </location>
</feature>
<comment type="caution">
    <text evidence="8">Lacks conserved residue(s) required for the propagation of feature annotation.</text>
</comment>
<dbReference type="SUPFAM" id="SSF56042">
    <property type="entry name" value="PurM C-terminal domain-like"/>
    <property type="match status" value="2"/>
</dbReference>
<proteinExistence type="inferred from homology"/>
<evidence type="ECO:0000256" key="6">
    <source>
        <dbReference type="ARBA" id="ARBA00022840"/>
    </source>
</evidence>
<comment type="similarity">
    <text evidence="8">Belongs to the FGAMS family.</text>
</comment>
<keyword evidence="3 8" id="KW-0479">Metal-binding</keyword>
<dbReference type="Gene3D" id="3.90.650.10">
    <property type="entry name" value="PurM-like C-terminal domain"/>
    <property type="match status" value="2"/>
</dbReference>
<feature type="binding site" evidence="8">
    <location>
        <position position="307"/>
    </location>
    <ligand>
        <name>Mg(2+)</name>
        <dbReference type="ChEBI" id="CHEBI:18420"/>
        <label>1</label>
    </ligand>
</feature>
<protein>
    <recommendedName>
        <fullName evidence="8">Phosphoribosylformylglycinamidine synthase subunit PurL</fullName>
        <shortName evidence="8">FGAM synthase</shortName>
        <ecNumber evidence="8">6.3.5.3</ecNumber>
    </recommendedName>
    <alternativeName>
        <fullName evidence="8">Formylglycinamide ribonucleotide amidotransferase subunit II</fullName>
        <shortName evidence="8">FGAR amidotransferase II</shortName>
        <shortName evidence="8">FGAR-AT II</shortName>
    </alternativeName>
    <alternativeName>
        <fullName evidence="8">Glutamine amidotransferase PurL</fullName>
    </alternativeName>
    <alternativeName>
        <fullName evidence="8">Phosphoribosylformylglycinamidine synthase subunit II</fullName>
    </alternativeName>
</protein>
<dbReference type="GO" id="GO:0000287">
    <property type="term" value="F:magnesium ion binding"/>
    <property type="evidence" value="ECO:0007669"/>
    <property type="project" value="UniProtKB-UniRule"/>
</dbReference>
<keyword evidence="5 8" id="KW-0658">Purine biosynthesis</keyword>
<comment type="subcellular location">
    <subcellularLocation>
        <location evidence="8">Cytoplasm</location>
    </subcellularLocation>
</comment>